<dbReference type="EMBL" id="CM000762">
    <property type="protein sequence ID" value="OQU86799.1"/>
    <property type="molecule type" value="Genomic_DNA"/>
</dbReference>
<accession>A0A1W0VXD1</accession>
<dbReference type="Proteomes" id="UP000000768">
    <property type="component" value="Chromosome 3"/>
</dbReference>
<sequence length="102" mass="11915">MSHDLASLFETTTPPSPLCLPHLLHSSFPHPLHSSLPPLSRWRTWVARETVVRHERDHRPHAERPRDLVLAASDEQDLVPWLHEGVLAWDPVSTKQWRRSWI</sequence>
<reference evidence="1 2" key="1">
    <citation type="journal article" date="2009" name="Nature">
        <title>The Sorghum bicolor genome and the diversification of grasses.</title>
        <authorList>
            <person name="Paterson A.H."/>
            <person name="Bowers J.E."/>
            <person name="Bruggmann R."/>
            <person name="Dubchak I."/>
            <person name="Grimwood J."/>
            <person name="Gundlach H."/>
            <person name="Haberer G."/>
            <person name="Hellsten U."/>
            <person name="Mitros T."/>
            <person name="Poliakov A."/>
            <person name="Schmutz J."/>
            <person name="Spannagl M."/>
            <person name="Tang H."/>
            <person name="Wang X."/>
            <person name="Wicker T."/>
            <person name="Bharti A.K."/>
            <person name="Chapman J."/>
            <person name="Feltus F.A."/>
            <person name="Gowik U."/>
            <person name="Grigoriev I.V."/>
            <person name="Lyons E."/>
            <person name="Maher C.A."/>
            <person name="Martis M."/>
            <person name="Narechania A."/>
            <person name="Otillar R.P."/>
            <person name="Penning B.W."/>
            <person name="Salamov A.A."/>
            <person name="Wang Y."/>
            <person name="Zhang L."/>
            <person name="Carpita N.C."/>
            <person name="Freeling M."/>
            <person name="Gingle A.R."/>
            <person name="Hash C.T."/>
            <person name="Keller B."/>
            <person name="Klein P."/>
            <person name="Kresovich S."/>
            <person name="McCann M.C."/>
            <person name="Ming R."/>
            <person name="Peterson D.G."/>
            <person name="Mehboob-ur-Rahman"/>
            <person name="Ware D."/>
            <person name="Westhoff P."/>
            <person name="Mayer K.F."/>
            <person name="Messing J."/>
            <person name="Rokhsar D.S."/>
        </authorList>
    </citation>
    <scope>NUCLEOTIDE SEQUENCE [LARGE SCALE GENOMIC DNA]</scope>
    <source>
        <strain evidence="2">cv. BTx623</strain>
    </source>
</reference>
<dbReference type="Gramene" id="OQU86799">
    <property type="protein sequence ID" value="OQU86799"/>
    <property type="gene ID" value="SORBI_3003G148950"/>
</dbReference>
<dbReference type="AlphaFoldDB" id="A0A1W0VXD1"/>
<dbReference type="InParanoid" id="A0A1W0VXD1"/>
<evidence type="ECO:0000313" key="1">
    <source>
        <dbReference type="EMBL" id="OQU86799.1"/>
    </source>
</evidence>
<name>A0A1W0VXD1_SORBI</name>
<evidence type="ECO:0000313" key="2">
    <source>
        <dbReference type="Proteomes" id="UP000000768"/>
    </source>
</evidence>
<keyword evidence="2" id="KW-1185">Reference proteome</keyword>
<organism evidence="1 2">
    <name type="scientific">Sorghum bicolor</name>
    <name type="common">Sorghum</name>
    <name type="synonym">Sorghum vulgare</name>
    <dbReference type="NCBI Taxonomy" id="4558"/>
    <lineage>
        <taxon>Eukaryota</taxon>
        <taxon>Viridiplantae</taxon>
        <taxon>Streptophyta</taxon>
        <taxon>Embryophyta</taxon>
        <taxon>Tracheophyta</taxon>
        <taxon>Spermatophyta</taxon>
        <taxon>Magnoliopsida</taxon>
        <taxon>Liliopsida</taxon>
        <taxon>Poales</taxon>
        <taxon>Poaceae</taxon>
        <taxon>PACMAD clade</taxon>
        <taxon>Panicoideae</taxon>
        <taxon>Andropogonodae</taxon>
        <taxon>Andropogoneae</taxon>
        <taxon>Sorghinae</taxon>
        <taxon>Sorghum</taxon>
    </lineage>
</organism>
<reference evidence="2" key="2">
    <citation type="journal article" date="2018" name="Plant J.">
        <title>The Sorghum bicolor reference genome: improved assembly, gene annotations, a transcriptome atlas, and signatures of genome organization.</title>
        <authorList>
            <person name="McCormick R.F."/>
            <person name="Truong S.K."/>
            <person name="Sreedasyam A."/>
            <person name="Jenkins J."/>
            <person name="Shu S."/>
            <person name="Sims D."/>
            <person name="Kennedy M."/>
            <person name="Amirebrahimi M."/>
            <person name="Weers B.D."/>
            <person name="McKinley B."/>
            <person name="Mattison A."/>
            <person name="Morishige D.T."/>
            <person name="Grimwood J."/>
            <person name="Schmutz J."/>
            <person name="Mullet J.E."/>
        </authorList>
    </citation>
    <scope>NUCLEOTIDE SEQUENCE [LARGE SCALE GENOMIC DNA]</scope>
    <source>
        <strain evidence="2">cv. BTx623</strain>
    </source>
</reference>
<gene>
    <name evidence="1" type="ORF">SORBI_3003G148950</name>
</gene>
<protein>
    <submittedName>
        <fullName evidence="1">Uncharacterized protein</fullName>
    </submittedName>
</protein>
<proteinExistence type="predicted"/>